<dbReference type="Proteomes" id="UP000037274">
    <property type="component" value="Unassembled WGS sequence"/>
</dbReference>
<dbReference type="Proteomes" id="UP000035016">
    <property type="component" value="Chromosome Chromosome"/>
</dbReference>
<organism evidence="2 4">
    <name type="scientific">Streptomyces leeuwenhoekii</name>
    <dbReference type="NCBI Taxonomy" id="1437453"/>
    <lineage>
        <taxon>Bacteria</taxon>
        <taxon>Bacillati</taxon>
        <taxon>Actinomycetota</taxon>
        <taxon>Actinomycetes</taxon>
        <taxon>Kitasatosporales</taxon>
        <taxon>Streptomycetaceae</taxon>
        <taxon>Streptomyces</taxon>
    </lineage>
</organism>
<dbReference type="EMBL" id="LN831790">
    <property type="protein sequence ID" value="CQR60301.1"/>
    <property type="molecule type" value="Genomic_DNA"/>
</dbReference>
<reference evidence="2 4" key="1">
    <citation type="submission" date="2015-02" db="EMBL/GenBank/DDBJ databases">
        <authorList>
            <person name="Gomez-Escribano P.J."/>
        </authorList>
    </citation>
    <scope>NUCLEOTIDE SEQUENCE [LARGE SCALE GENOMIC DNA]</scope>
    <source>
        <strain evidence="2">C34</strain>
        <strain evidence="4">C34 (DSM 42122 / NRRL B-24963)</strain>
    </source>
</reference>
<dbReference type="SUPFAM" id="SSF49498">
    <property type="entry name" value="alpha-Amylase inhibitor tendamistat"/>
    <property type="match status" value="1"/>
</dbReference>
<feature type="chain" id="PRO_5009769314" evidence="1">
    <location>
        <begin position="31"/>
        <end position="103"/>
    </location>
</feature>
<keyword evidence="5" id="KW-1185">Reference proteome</keyword>
<evidence type="ECO:0000313" key="3">
    <source>
        <dbReference type="EMBL" id="KMS75242.1"/>
    </source>
</evidence>
<evidence type="ECO:0000313" key="2">
    <source>
        <dbReference type="EMBL" id="CQR60301.1"/>
    </source>
</evidence>
<reference evidence="3 5" key="2">
    <citation type="submission" date="2015-06" db="EMBL/GenBank/DDBJ databases">
        <title>Draft genome sequence of Streptomyces leeuwenhoekii C58, which produces the novel lasso peptide, chaxapeptin.</title>
        <authorList>
            <person name="Yi Y."/>
            <person name="Hai D."/>
            <person name="Jaspars M."/>
            <person name="Sheng H."/>
            <person name="Rateb M.E."/>
            <person name="Bull A."/>
            <person name="Goodfellow M."/>
            <person name="Asenjo J.A."/>
            <person name="Ebel R."/>
        </authorList>
    </citation>
    <scope>NUCLEOTIDE SEQUENCE [LARGE SCALE GENOMIC DNA]</scope>
    <source>
        <strain evidence="3 5">C58</strain>
    </source>
</reference>
<keyword evidence="1" id="KW-0732">Signal</keyword>
<protein>
    <submittedName>
        <fullName evidence="3">Beta-Ig-H3/fasciclin</fullName>
    </submittedName>
</protein>
<evidence type="ECO:0000256" key="1">
    <source>
        <dbReference type="SAM" id="SignalP"/>
    </source>
</evidence>
<evidence type="ECO:0000313" key="5">
    <source>
        <dbReference type="Proteomes" id="UP000037274"/>
    </source>
</evidence>
<dbReference type="KEGG" id="sle:sle_08380"/>
<proteinExistence type="predicted"/>
<evidence type="ECO:0000313" key="4">
    <source>
        <dbReference type="Proteomes" id="UP000035016"/>
    </source>
</evidence>
<dbReference type="PATRIC" id="fig|1437453.5.peg.6432"/>
<accession>A0A0F7VTS5</accession>
<name>A0A0F7VTS5_STRLW</name>
<gene>
    <name evidence="2" type="primary">sle_08380</name>
    <name evidence="3" type="ORF">ACH49_21675</name>
</gene>
<sequence>MPSRGKLVMAAVTAAVIGGSLAVSAPAAHAAAAGTAPSCIGRYVTGTPEGFDVHLTNNCGRTMRVKVIVNNGGDSPCYTMAHGTSRLFIYEGVFGTYDRTVTC</sequence>
<dbReference type="RefSeq" id="WP_029381262.1">
    <property type="nucleotide sequence ID" value="NZ_AZSD01000030.1"/>
</dbReference>
<dbReference type="EMBL" id="LFEH01000089">
    <property type="protein sequence ID" value="KMS75242.1"/>
    <property type="molecule type" value="Genomic_DNA"/>
</dbReference>
<dbReference type="GO" id="GO:0015066">
    <property type="term" value="F:alpha-amylase inhibitor activity"/>
    <property type="evidence" value="ECO:0007669"/>
    <property type="project" value="InterPro"/>
</dbReference>
<dbReference type="InterPro" id="IPR036379">
    <property type="entry name" value="A-amylase_inhib_sf"/>
</dbReference>
<feature type="signal peptide" evidence="1">
    <location>
        <begin position="1"/>
        <end position="30"/>
    </location>
</feature>
<dbReference type="AlphaFoldDB" id="A0A0F7VTS5"/>
<dbReference type="Gene3D" id="2.60.40.20">
    <property type="entry name" value="Alpha-amylase inhibitor"/>
    <property type="match status" value="1"/>
</dbReference>